<keyword evidence="2" id="KW-1133">Transmembrane helix</keyword>
<feature type="compositionally biased region" description="Basic and acidic residues" evidence="1">
    <location>
        <begin position="29"/>
        <end position="66"/>
    </location>
</feature>
<proteinExistence type="predicted"/>
<evidence type="ECO:0000256" key="1">
    <source>
        <dbReference type="SAM" id="MobiDB-lite"/>
    </source>
</evidence>
<gene>
    <name evidence="3" type="ORF">METZ01_LOCUS136503</name>
</gene>
<dbReference type="EMBL" id="UINC01019765">
    <property type="protein sequence ID" value="SVA83649.1"/>
    <property type="molecule type" value="Genomic_DNA"/>
</dbReference>
<keyword evidence="2" id="KW-0472">Membrane</keyword>
<organism evidence="3">
    <name type="scientific">marine metagenome</name>
    <dbReference type="NCBI Taxonomy" id="408172"/>
    <lineage>
        <taxon>unclassified sequences</taxon>
        <taxon>metagenomes</taxon>
        <taxon>ecological metagenomes</taxon>
    </lineage>
</organism>
<name>A0A381Z389_9ZZZZ</name>
<keyword evidence="2" id="KW-0812">Transmembrane</keyword>
<feature type="region of interest" description="Disordered" evidence="1">
    <location>
        <begin position="28"/>
        <end position="66"/>
    </location>
</feature>
<feature type="transmembrane region" description="Helical" evidence="2">
    <location>
        <begin position="6"/>
        <end position="22"/>
    </location>
</feature>
<sequence>VDVPILEFLIFFFCIALLTFWFKKRWKKKPDEPESEPEWKEKPDEPESEPEWKKKPDEPESEPEWK</sequence>
<evidence type="ECO:0000256" key="2">
    <source>
        <dbReference type="SAM" id="Phobius"/>
    </source>
</evidence>
<evidence type="ECO:0000313" key="3">
    <source>
        <dbReference type="EMBL" id="SVA83649.1"/>
    </source>
</evidence>
<protein>
    <submittedName>
        <fullName evidence="3">Uncharacterized protein</fullName>
    </submittedName>
</protein>
<reference evidence="3" key="1">
    <citation type="submission" date="2018-05" db="EMBL/GenBank/DDBJ databases">
        <authorList>
            <person name="Lanie J.A."/>
            <person name="Ng W.-L."/>
            <person name="Kazmierczak K.M."/>
            <person name="Andrzejewski T.M."/>
            <person name="Davidsen T.M."/>
            <person name="Wayne K.J."/>
            <person name="Tettelin H."/>
            <person name="Glass J.I."/>
            <person name="Rusch D."/>
            <person name="Podicherti R."/>
            <person name="Tsui H.-C.T."/>
            <person name="Winkler M.E."/>
        </authorList>
    </citation>
    <scope>NUCLEOTIDE SEQUENCE</scope>
</reference>
<accession>A0A381Z389</accession>
<dbReference type="AlphaFoldDB" id="A0A381Z389"/>
<feature type="non-terminal residue" evidence="3">
    <location>
        <position position="1"/>
    </location>
</feature>